<dbReference type="Proteomes" id="UP000008983">
    <property type="component" value="Unassembled WGS sequence"/>
</dbReference>
<keyword evidence="2" id="KW-1185">Reference proteome</keyword>
<dbReference type="EMBL" id="GL984282">
    <property type="protein sequence ID" value="EGR28211.1"/>
    <property type="molecule type" value="Genomic_DNA"/>
</dbReference>
<dbReference type="RefSeq" id="XP_004027556.1">
    <property type="nucleotide sequence ID" value="XM_004027507.1"/>
</dbReference>
<protein>
    <submittedName>
        <fullName evidence="1">Uncharacterized protein</fullName>
    </submittedName>
</protein>
<dbReference type="AlphaFoldDB" id="G0R2T9"/>
<evidence type="ECO:0000313" key="2">
    <source>
        <dbReference type="Proteomes" id="UP000008983"/>
    </source>
</evidence>
<gene>
    <name evidence="1" type="ORF">IMG5_181400</name>
</gene>
<sequence length="163" mass="19569">MRSHKTFNSLFQIPLHIIRSSHTNFYLVMGHQSFRIRYQYSQFALDLSKYCLDSKNVVLEIFIIQNVKIISFKRRKSKQKFQIKKIKNQRLLKLKHQLLVEKEMFLGSKLINSILLQKICKISTIEIMLISYKKKDNQNMNQEFNQIMSKNMVLLLKIQFIIL</sequence>
<name>G0R2T9_ICHMU</name>
<proteinExistence type="predicted"/>
<evidence type="ECO:0000313" key="1">
    <source>
        <dbReference type="EMBL" id="EGR28211.1"/>
    </source>
</evidence>
<dbReference type="GeneID" id="14904261"/>
<dbReference type="InParanoid" id="G0R2T9"/>
<organism evidence="1 2">
    <name type="scientific">Ichthyophthirius multifiliis</name>
    <name type="common">White spot disease agent</name>
    <name type="synonym">Ich</name>
    <dbReference type="NCBI Taxonomy" id="5932"/>
    <lineage>
        <taxon>Eukaryota</taxon>
        <taxon>Sar</taxon>
        <taxon>Alveolata</taxon>
        <taxon>Ciliophora</taxon>
        <taxon>Intramacronucleata</taxon>
        <taxon>Oligohymenophorea</taxon>
        <taxon>Hymenostomatida</taxon>
        <taxon>Ophryoglenina</taxon>
        <taxon>Ichthyophthirius</taxon>
    </lineage>
</organism>
<reference evidence="1 2" key="1">
    <citation type="submission" date="2011-07" db="EMBL/GenBank/DDBJ databases">
        <authorList>
            <person name="Coyne R."/>
            <person name="Brami D."/>
            <person name="Johnson J."/>
            <person name="Hostetler J."/>
            <person name="Hannick L."/>
            <person name="Clark T."/>
            <person name="Cassidy-Hanley D."/>
            <person name="Inman J."/>
        </authorList>
    </citation>
    <scope>NUCLEOTIDE SEQUENCE [LARGE SCALE GENOMIC DNA]</scope>
    <source>
        <strain evidence="1 2">G5</strain>
    </source>
</reference>
<accession>G0R2T9</accession>